<dbReference type="Gene3D" id="3.30.70.270">
    <property type="match status" value="1"/>
</dbReference>
<dbReference type="NCBIfam" id="TIGR00254">
    <property type="entry name" value="GGDEF"/>
    <property type="match status" value="1"/>
</dbReference>
<comment type="caution">
    <text evidence="3">The sequence shown here is derived from an EMBL/GenBank/DDBJ whole genome shotgun (WGS) entry which is preliminary data.</text>
</comment>
<evidence type="ECO:0000313" key="4">
    <source>
        <dbReference type="Proteomes" id="UP000615755"/>
    </source>
</evidence>
<dbReference type="PANTHER" id="PTHR45138">
    <property type="entry name" value="REGULATORY COMPONENTS OF SENSORY TRANSDUCTION SYSTEM"/>
    <property type="match status" value="1"/>
</dbReference>
<keyword evidence="4" id="KW-1185">Reference proteome</keyword>
<dbReference type="InterPro" id="IPR029787">
    <property type="entry name" value="Nucleotide_cyclase"/>
</dbReference>
<dbReference type="InterPro" id="IPR050469">
    <property type="entry name" value="Diguanylate_Cyclase"/>
</dbReference>
<gene>
    <name evidence="3" type="primary">dgcB</name>
    <name evidence="3" type="ORF">PAUR_b0937</name>
</gene>
<reference evidence="3 4" key="1">
    <citation type="submission" date="2015-03" db="EMBL/GenBank/DDBJ databases">
        <title>Genome sequence of Pseudoalteromonas aurantia.</title>
        <authorList>
            <person name="Xie B.-B."/>
            <person name="Rong J.-C."/>
            <person name="Qin Q.-L."/>
            <person name="Zhang Y.-Z."/>
        </authorList>
    </citation>
    <scope>NUCLEOTIDE SEQUENCE [LARGE SCALE GENOMIC DNA]</scope>
    <source>
        <strain evidence="3 4">208</strain>
    </source>
</reference>
<organism evidence="3 4">
    <name type="scientific">Pseudoalteromonas aurantia 208</name>
    <dbReference type="NCBI Taxonomy" id="1314867"/>
    <lineage>
        <taxon>Bacteria</taxon>
        <taxon>Pseudomonadati</taxon>
        <taxon>Pseudomonadota</taxon>
        <taxon>Gammaproteobacteria</taxon>
        <taxon>Alteromonadales</taxon>
        <taxon>Pseudoalteromonadaceae</taxon>
        <taxon>Pseudoalteromonas</taxon>
    </lineage>
</organism>
<dbReference type="PROSITE" id="PS50887">
    <property type="entry name" value="GGDEF"/>
    <property type="match status" value="1"/>
</dbReference>
<proteinExistence type="predicted"/>
<evidence type="ECO:0000313" key="3">
    <source>
        <dbReference type="EMBL" id="MBE0370831.1"/>
    </source>
</evidence>
<dbReference type="EMBL" id="AQGV01000015">
    <property type="protein sequence ID" value="MBE0370831.1"/>
    <property type="molecule type" value="Genomic_DNA"/>
</dbReference>
<dbReference type="InterPro" id="IPR043128">
    <property type="entry name" value="Rev_trsase/Diguanyl_cyclase"/>
</dbReference>
<dbReference type="Proteomes" id="UP000615755">
    <property type="component" value="Unassembled WGS sequence"/>
</dbReference>
<feature type="domain" description="GGDEF" evidence="2">
    <location>
        <begin position="213"/>
        <end position="347"/>
    </location>
</feature>
<accession>A0ABR9EIN4</accession>
<sequence length="347" mass="38782">MKATEFDTSLSHSAQCMKQAIPLMVKYKMPVTPVNYAIWYCYVLGSNDKLNKELDDILAHYQTCPPAQAKQLFNAFLSDKDLALFHQMSDSFHNTIADVQTEIGKTLESSQDFSAILSQCHSGLYGLKKNSLDSFDDVLGYVDRLTEESVVMQQNAYQFQKKLENAYAEISDLKTALVNTQTAASQDPLTGLLNRGKFDEDIVLFCKAEHTGNHRALIFVDIDHFKQFNDDFGHQKGDDVLKVVSTKIMKHTEGIGKAYRYGGEEFCITAELDSLSEVVNFAESIRKDIAKLSVKGKKTGKAVRSITASFGIALHGEQCLVTQLIERADKALYLAKEHGRNRIEIAA</sequence>
<protein>
    <recommendedName>
        <fullName evidence="1">diguanylate cyclase</fullName>
        <ecNumber evidence="1">2.7.7.65</ecNumber>
    </recommendedName>
</protein>
<dbReference type="EC" id="2.7.7.65" evidence="1"/>
<dbReference type="PANTHER" id="PTHR45138:SF2">
    <property type="entry name" value="DIGUANYLATE CYCLASE VDCA"/>
    <property type="match status" value="1"/>
</dbReference>
<dbReference type="SUPFAM" id="SSF55073">
    <property type="entry name" value="Nucleotide cyclase"/>
    <property type="match status" value="1"/>
</dbReference>
<dbReference type="RefSeq" id="WP_192509870.1">
    <property type="nucleotide sequence ID" value="NZ_AQGV01000015.1"/>
</dbReference>
<evidence type="ECO:0000256" key="1">
    <source>
        <dbReference type="ARBA" id="ARBA00012528"/>
    </source>
</evidence>
<evidence type="ECO:0000259" key="2">
    <source>
        <dbReference type="PROSITE" id="PS50887"/>
    </source>
</evidence>
<dbReference type="SMART" id="SM00267">
    <property type="entry name" value="GGDEF"/>
    <property type="match status" value="1"/>
</dbReference>
<dbReference type="InterPro" id="IPR000160">
    <property type="entry name" value="GGDEF_dom"/>
</dbReference>
<dbReference type="CDD" id="cd01949">
    <property type="entry name" value="GGDEF"/>
    <property type="match status" value="1"/>
</dbReference>
<name>A0ABR9EIN4_9GAMM</name>
<dbReference type="Pfam" id="PF00990">
    <property type="entry name" value="GGDEF"/>
    <property type="match status" value="1"/>
</dbReference>